<feature type="region of interest" description="Disordered" evidence="1">
    <location>
        <begin position="689"/>
        <end position="719"/>
    </location>
</feature>
<feature type="region of interest" description="Disordered" evidence="1">
    <location>
        <begin position="1"/>
        <end position="55"/>
    </location>
</feature>
<feature type="compositionally biased region" description="Polar residues" evidence="1">
    <location>
        <begin position="278"/>
        <end position="288"/>
    </location>
</feature>
<dbReference type="Proteomes" id="UP001159405">
    <property type="component" value="Unassembled WGS sequence"/>
</dbReference>
<evidence type="ECO:0000313" key="2">
    <source>
        <dbReference type="EMBL" id="CAH3126456.1"/>
    </source>
</evidence>
<feature type="compositionally biased region" description="Polar residues" evidence="1">
    <location>
        <begin position="694"/>
        <end position="703"/>
    </location>
</feature>
<comment type="caution">
    <text evidence="2">The sequence shown here is derived from an EMBL/GenBank/DDBJ whole genome shotgun (WGS) entry which is preliminary data.</text>
</comment>
<sequence>MKTTDGRDNDILDKQGVETDAKDRKETLKDTLQSSNRIRESQETLFPREDENEQQAKITVHTIEEAMTTTKERTPDPKEDFLKLKPPLQISGEQFGRYTVTQTGKIITISGGQTIQSSAENSDAVMKTTDGRHKDILDKQGVETDAKYREEAFEDTLISSDNIKESQQTLFPREDENKEAKITVHTIEEAMTTNKERTPDPKEGFLKLNSASGEESGGYTVTQTRRIITNSGGQTLQSSAENLQTVMKTTDASDKDILDKQGVETDGKDREETLKDAPTSSNNIEGSQQTLFLREDENKQMAKITVHTTEEAMTTNNERTSDPQEDFLKLKSSSGEESGRYTVTETRIIIANSGGQTLQSSAENLQTVMKTTDGRDKDILDKQGVERDFKYREETLKDAPISSNNIKESQQTLFPRENENKQVAKITVHTTEEAMATMKEHTPTERTQIHFLSVVLVAVEWLNLKVHIKEFENDRDPQEDFLKLKSSSGEKSGRYTVTETKIIIANSAGQTLQSSAENLQTVMKTTDGRDKDILDKQGVKRDFKYREETLKDAPISSNKIKESQQTLFPKENENRQKAKITVHTIEEAMTTNKERTPSIIPSTDVMQFTLTLKMTTAQVVETSVTVNNNNPIQDYIHPDDQTQPLFNFFNQQTLQSSAENLQTVMKTTDGRDNDILDKQGVETDAKDRKETLKDTLQSSNSIRESQETIFSREDENEQQAKITVHTIEEAMTTTKERTPDPREDFLKLKPPLQISGEQSCRYTVTETRKIITNSGEQTLQSSAENLQTVMKTTDGRDKDILDKQGVETDGKDREETVKDAPTPSNNIEGSQQSPFLREDEHKQMAKNTVHITEEAMTTNKERTPPVNRSKHAYAVTQLNFFAFRGFFFHNILKKEGRSVTKSGYKIQKIIGGKMYSRIRTFGAKLHKSNIGDDGTTSIKY</sequence>
<feature type="compositionally biased region" description="Polar residues" evidence="1">
    <location>
        <begin position="822"/>
        <end position="834"/>
    </location>
</feature>
<proteinExistence type="predicted"/>
<evidence type="ECO:0000313" key="3">
    <source>
        <dbReference type="Proteomes" id="UP001159405"/>
    </source>
</evidence>
<feature type="region of interest" description="Disordered" evidence="1">
    <location>
        <begin position="249"/>
        <end position="288"/>
    </location>
</feature>
<reference evidence="2 3" key="1">
    <citation type="submission" date="2022-05" db="EMBL/GenBank/DDBJ databases">
        <authorList>
            <consortium name="Genoscope - CEA"/>
            <person name="William W."/>
        </authorList>
    </citation>
    <scope>NUCLEOTIDE SEQUENCE [LARGE SCALE GENOMIC DNA]</scope>
</reference>
<organism evidence="2 3">
    <name type="scientific">Porites lobata</name>
    <dbReference type="NCBI Taxonomy" id="104759"/>
    <lineage>
        <taxon>Eukaryota</taxon>
        <taxon>Metazoa</taxon>
        <taxon>Cnidaria</taxon>
        <taxon>Anthozoa</taxon>
        <taxon>Hexacorallia</taxon>
        <taxon>Scleractinia</taxon>
        <taxon>Fungiina</taxon>
        <taxon>Poritidae</taxon>
        <taxon>Porites</taxon>
    </lineage>
</organism>
<gene>
    <name evidence="2" type="ORF">PLOB_00032436</name>
</gene>
<feature type="region of interest" description="Disordered" evidence="1">
    <location>
        <begin position="794"/>
        <end position="842"/>
    </location>
</feature>
<feature type="compositionally biased region" description="Basic and acidic residues" evidence="1">
    <location>
        <begin position="1"/>
        <end position="29"/>
    </location>
</feature>
<feature type="compositionally biased region" description="Basic and acidic residues" evidence="1">
    <location>
        <begin position="251"/>
        <end position="275"/>
    </location>
</feature>
<feature type="compositionally biased region" description="Basic and acidic residues" evidence="1">
    <location>
        <begin position="794"/>
        <end position="818"/>
    </location>
</feature>
<accession>A0ABN8NXZ2</accession>
<dbReference type="EMBL" id="CALNXK010000042">
    <property type="protein sequence ID" value="CAH3126456.1"/>
    <property type="molecule type" value="Genomic_DNA"/>
</dbReference>
<evidence type="ECO:0000256" key="1">
    <source>
        <dbReference type="SAM" id="MobiDB-lite"/>
    </source>
</evidence>
<keyword evidence="3" id="KW-1185">Reference proteome</keyword>
<name>A0ABN8NXZ2_9CNID</name>
<feature type="compositionally biased region" description="Basic and acidic residues" evidence="1">
    <location>
        <begin position="704"/>
        <end position="713"/>
    </location>
</feature>
<feature type="compositionally biased region" description="Basic and acidic residues" evidence="1">
    <location>
        <begin position="37"/>
        <end position="49"/>
    </location>
</feature>
<protein>
    <submittedName>
        <fullName evidence="2">Uncharacterized protein</fullName>
    </submittedName>
</protein>